<proteinExistence type="predicted"/>
<evidence type="ECO:0000313" key="2">
    <source>
        <dbReference type="Proteomes" id="UP000747542"/>
    </source>
</evidence>
<dbReference type="AlphaFoldDB" id="A0A8J5JYB2"/>
<comment type="caution">
    <text evidence="1">The sequence shown here is derived from an EMBL/GenBank/DDBJ whole genome shotgun (WGS) entry which is preliminary data.</text>
</comment>
<name>A0A8J5JYB2_HOMAM</name>
<organism evidence="1 2">
    <name type="scientific">Homarus americanus</name>
    <name type="common">American lobster</name>
    <dbReference type="NCBI Taxonomy" id="6706"/>
    <lineage>
        <taxon>Eukaryota</taxon>
        <taxon>Metazoa</taxon>
        <taxon>Ecdysozoa</taxon>
        <taxon>Arthropoda</taxon>
        <taxon>Crustacea</taxon>
        <taxon>Multicrustacea</taxon>
        <taxon>Malacostraca</taxon>
        <taxon>Eumalacostraca</taxon>
        <taxon>Eucarida</taxon>
        <taxon>Decapoda</taxon>
        <taxon>Pleocyemata</taxon>
        <taxon>Astacidea</taxon>
        <taxon>Nephropoidea</taxon>
        <taxon>Nephropidae</taxon>
        <taxon>Homarus</taxon>
    </lineage>
</organism>
<protein>
    <submittedName>
        <fullName evidence="1">Uncharacterized protein</fullName>
    </submittedName>
</protein>
<reference evidence="1" key="1">
    <citation type="journal article" date="2021" name="Sci. Adv.">
        <title>The American lobster genome reveals insights on longevity, neural, and immune adaptations.</title>
        <authorList>
            <person name="Polinski J.M."/>
            <person name="Zimin A.V."/>
            <person name="Clark K.F."/>
            <person name="Kohn A.B."/>
            <person name="Sadowski N."/>
            <person name="Timp W."/>
            <person name="Ptitsyn A."/>
            <person name="Khanna P."/>
            <person name="Romanova D.Y."/>
            <person name="Williams P."/>
            <person name="Greenwood S.J."/>
            <person name="Moroz L.L."/>
            <person name="Walt D.R."/>
            <person name="Bodnar A.G."/>
        </authorList>
    </citation>
    <scope>NUCLEOTIDE SEQUENCE</scope>
    <source>
        <strain evidence="1">GMGI-L3</strain>
    </source>
</reference>
<dbReference type="Proteomes" id="UP000747542">
    <property type="component" value="Unassembled WGS sequence"/>
</dbReference>
<dbReference type="EMBL" id="JAHLQT010022185">
    <property type="protein sequence ID" value="KAG7166755.1"/>
    <property type="molecule type" value="Genomic_DNA"/>
</dbReference>
<evidence type="ECO:0000313" key="1">
    <source>
        <dbReference type="EMBL" id="KAG7166755.1"/>
    </source>
</evidence>
<sequence>MEALENCLTAECQPRSSDGARETTFVHAQSGMHRVENSVKYDKRMEKGSAELNYRAPEFRPRSMSSELGNYPKVPVKKKPQEFDGKISWEAYPTQFELIAEQNGWDDKQCAVQLATNLKGAAMEVLIQLTGAERRRYMSLVKVLE</sequence>
<dbReference type="PANTHER" id="PTHR45823:SF1">
    <property type="entry name" value="T-SNARE COILED-COIL HOMOLOGY DOMAIN-CONTAINING PROTEIN"/>
    <property type="match status" value="1"/>
</dbReference>
<keyword evidence="2" id="KW-1185">Reference proteome</keyword>
<dbReference type="PANTHER" id="PTHR45823">
    <property type="entry name" value="T-SNARE COILED-COIL HOMOLOGY DOMAIN-CONTAINING PROTEIN"/>
    <property type="match status" value="1"/>
</dbReference>
<gene>
    <name evidence="1" type="ORF">Hamer_G010411</name>
</gene>
<accession>A0A8J5JYB2</accession>